<dbReference type="CDD" id="cd00006">
    <property type="entry name" value="PTS_IIA_man"/>
    <property type="match status" value="1"/>
</dbReference>
<comment type="caution">
    <text evidence="9">The sequence shown here is derived from an EMBL/GenBank/DDBJ whole genome shotgun (WGS) entry which is preliminary data.</text>
</comment>
<proteinExistence type="predicted"/>
<dbReference type="PANTHER" id="PTHR33799:SF1">
    <property type="entry name" value="PTS SYSTEM MANNOSE-SPECIFIC EIIAB COMPONENT-RELATED"/>
    <property type="match status" value="1"/>
</dbReference>
<keyword evidence="3" id="KW-0963">Cytoplasm</keyword>
<dbReference type="InterPro" id="IPR033887">
    <property type="entry name" value="PTS_IIA_man"/>
</dbReference>
<organism evidence="9">
    <name type="scientific">Thiolapillus brandeum</name>
    <dbReference type="NCBI Taxonomy" id="1076588"/>
    <lineage>
        <taxon>Bacteria</taxon>
        <taxon>Pseudomonadati</taxon>
        <taxon>Pseudomonadota</taxon>
        <taxon>Gammaproteobacteria</taxon>
        <taxon>Chromatiales</taxon>
        <taxon>Sedimenticolaceae</taxon>
        <taxon>Thiolapillus</taxon>
    </lineage>
</organism>
<dbReference type="InterPro" id="IPR051471">
    <property type="entry name" value="Bacterial_PTS_sugar_comp"/>
</dbReference>
<evidence type="ECO:0000256" key="2">
    <source>
        <dbReference type="ARBA" id="ARBA00022448"/>
    </source>
</evidence>
<evidence type="ECO:0000256" key="3">
    <source>
        <dbReference type="ARBA" id="ARBA00022490"/>
    </source>
</evidence>
<dbReference type="InterPro" id="IPR004701">
    <property type="entry name" value="PTS_EIIA_man-typ"/>
</dbReference>
<keyword evidence="7" id="KW-0418">Kinase</keyword>
<gene>
    <name evidence="9" type="ORF">ENG92_01985</name>
</gene>
<dbReference type="GO" id="GO:0005737">
    <property type="term" value="C:cytoplasm"/>
    <property type="evidence" value="ECO:0007669"/>
    <property type="project" value="UniProtKB-SubCell"/>
</dbReference>
<comment type="subcellular location">
    <subcellularLocation>
        <location evidence="1">Cytoplasm</location>
    </subcellularLocation>
</comment>
<dbReference type="AlphaFoldDB" id="A0A831K2U6"/>
<dbReference type="SUPFAM" id="SSF53062">
    <property type="entry name" value="PTS system fructose IIA component-like"/>
    <property type="match status" value="1"/>
</dbReference>
<dbReference type="GO" id="GO:0009401">
    <property type="term" value="P:phosphoenolpyruvate-dependent sugar phosphotransferase system"/>
    <property type="evidence" value="ECO:0007669"/>
    <property type="project" value="UniProtKB-KW"/>
</dbReference>
<evidence type="ECO:0000256" key="5">
    <source>
        <dbReference type="ARBA" id="ARBA00022679"/>
    </source>
</evidence>
<dbReference type="PANTHER" id="PTHR33799">
    <property type="entry name" value="PTS PERMEASE-RELATED-RELATED"/>
    <property type="match status" value="1"/>
</dbReference>
<dbReference type="GO" id="GO:0016301">
    <property type="term" value="F:kinase activity"/>
    <property type="evidence" value="ECO:0007669"/>
    <property type="project" value="UniProtKB-KW"/>
</dbReference>
<sequence length="134" mass="14105">MSIGVLLVTHPGIGNALLNTACELIGSCPLRISCLDIPLQCNLEQLQQRVLEQARQLDDGSGVLILTDAFGATPSNIACQLTRDMPANVVSGVNLPMLIRVFNYPGNDLPALTHKAAEGGMRGIQVAQAKGSAE</sequence>
<dbReference type="PROSITE" id="PS51096">
    <property type="entry name" value="PTS_EIIA_TYPE_4"/>
    <property type="match status" value="1"/>
</dbReference>
<accession>A0A831K2U6</accession>
<dbReference type="Pfam" id="PF03610">
    <property type="entry name" value="EIIA-man"/>
    <property type="match status" value="1"/>
</dbReference>
<keyword evidence="4 9" id="KW-0762">Sugar transport</keyword>
<dbReference type="Gene3D" id="3.40.50.510">
    <property type="entry name" value="Phosphotransferase system, mannose-type IIA component"/>
    <property type="match status" value="1"/>
</dbReference>
<evidence type="ECO:0000256" key="4">
    <source>
        <dbReference type="ARBA" id="ARBA00022597"/>
    </source>
</evidence>
<evidence type="ECO:0000259" key="8">
    <source>
        <dbReference type="PROSITE" id="PS51096"/>
    </source>
</evidence>
<feature type="domain" description="PTS EIIA type-4" evidence="8">
    <location>
        <begin position="2"/>
        <end position="124"/>
    </location>
</feature>
<dbReference type="Proteomes" id="UP000885822">
    <property type="component" value="Unassembled WGS sequence"/>
</dbReference>
<name>A0A831K2U6_9GAMM</name>
<dbReference type="EMBL" id="DRCV01000090">
    <property type="protein sequence ID" value="HDK37771.1"/>
    <property type="molecule type" value="Genomic_DNA"/>
</dbReference>
<evidence type="ECO:0000256" key="6">
    <source>
        <dbReference type="ARBA" id="ARBA00022683"/>
    </source>
</evidence>
<reference evidence="9" key="1">
    <citation type="journal article" date="2020" name="mSystems">
        <title>Genome- and Community-Level Interaction Insights into Carbon Utilization and Element Cycling Functions of Hydrothermarchaeota in Hydrothermal Sediment.</title>
        <authorList>
            <person name="Zhou Z."/>
            <person name="Liu Y."/>
            <person name="Xu W."/>
            <person name="Pan J."/>
            <person name="Luo Z.H."/>
            <person name="Li M."/>
        </authorList>
    </citation>
    <scope>NUCLEOTIDE SEQUENCE [LARGE SCALE GENOMIC DNA]</scope>
    <source>
        <strain evidence="9">HyVt-26</strain>
    </source>
</reference>
<protein>
    <submittedName>
        <fullName evidence="9">PTS sugar transporter subunit IIA</fullName>
    </submittedName>
</protein>
<keyword evidence="5" id="KW-0808">Transferase</keyword>
<evidence type="ECO:0000256" key="7">
    <source>
        <dbReference type="ARBA" id="ARBA00022777"/>
    </source>
</evidence>
<evidence type="ECO:0000313" key="9">
    <source>
        <dbReference type="EMBL" id="HDK37771.1"/>
    </source>
</evidence>
<keyword evidence="6" id="KW-0598">Phosphotransferase system</keyword>
<dbReference type="GO" id="GO:0016020">
    <property type="term" value="C:membrane"/>
    <property type="evidence" value="ECO:0007669"/>
    <property type="project" value="InterPro"/>
</dbReference>
<evidence type="ECO:0000256" key="1">
    <source>
        <dbReference type="ARBA" id="ARBA00004496"/>
    </source>
</evidence>
<dbReference type="InterPro" id="IPR036662">
    <property type="entry name" value="PTS_EIIA_man-typ_sf"/>
</dbReference>
<keyword evidence="2" id="KW-0813">Transport</keyword>